<name>A0A8S9HQZ7_BRACR</name>
<dbReference type="GO" id="GO:0006412">
    <property type="term" value="P:translation"/>
    <property type="evidence" value="ECO:0007669"/>
    <property type="project" value="InterPro"/>
</dbReference>
<dbReference type="SUPFAM" id="SSF50249">
    <property type="entry name" value="Nucleic acid-binding proteins"/>
    <property type="match status" value="2"/>
</dbReference>
<keyword evidence="3" id="KW-0687">Ribonucleoprotein</keyword>
<evidence type="ECO:0000256" key="5">
    <source>
        <dbReference type="SAM" id="MobiDB-lite"/>
    </source>
</evidence>
<dbReference type="Pfam" id="PF00164">
    <property type="entry name" value="Ribosom_S12_S23"/>
    <property type="match status" value="2"/>
</dbReference>
<feature type="region of interest" description="Disordered" evidence="5">
    <location>
        <begin position="9"/>
        <end position="31"/>
    </location>
</feature>
<evidence type="ECO:0000256" key="3">
    <source>
        <dbReference type="ARBA" id="ARBA00023274"/>
    </source>
</evidence>
<reference evidence="6" key="1">
    <citation type="submission" date="2019-12" db="EMBL/GenBank/DDBJ databases">
        <title>Genome sequencing and annotation of Brassica cretica.</title>
        <authorList>
            <person name="Studholme D.J."/>
            <person name="Sarris P.F."/>
        </authorList>
    </citation>
    <scope>NUCLEOTIDE SEQUENCE</scope>
    <source>
        <strain evidence="6">PFS-102/07</strain>
        <tissue evidence="6">Leaf</tissue>
    </source>
</reference>
<organism evidence="6">
    <name type="scientific">Brassica cretica</name>
    <name type="common">Mustard</name>
    <dbReference type="NCBI Taxonomy" id="69181"/>
    <lineage>
        <taxon>Eukaryota</taxon>
        <taxon>Viridiplantae</taxon>
        <taxon>Streptophyta</taxon>
        <taxon>Embryophyta</taxon>
        <taxon>Tracheophyta</taxon>
        <taxon>Spermatophyta</taxon>
        <taxon>Magnoliopsida</taxon>
        <taxon>eudicotyledons</taxon>
        <taxon>Gunneridae</taxon>
        <taxon>Pentapetalae</taxon>
        <taxon>rosids</taxon>
        <taxon>malvids</taxon>
        <taxon>Brassicales</taxon>
        <taxon>Brassicaceae</taxon>
        <taxon>Brassiceae</taxon>
        <taxon>Brassica</taxon>
    </lineage>
</organism>
<protein>
    <recommendedName>
        <fullName evidence="4">S12</fullName>
    </recommendedName>
</protein>
<dbReference type="FunFam" id="2.40.50.140:FF:000007">
    <property type="entry name" value="40S ribosomal protein S23"/>
    <property type="match status" value="2"/>
</dbReference>
<dbReference type="EMBL" id="QGKY02001250">
    <property type="protein sequence ID" value="KAF2561511.1"/>
    <property type="molecule type" value="Genomic_DNA"/>
</dbReference>
<evidence type="ECO:0000313" key="6">
    <source>
        <dbReference type="EMBL" id="KAF2561511.1"/>
    </source>
</evidence>
<accession>A0A8S9HQZ7</accession>
<dbReference type="PANTHER" id="PTHR11652">
    <property type="entry name" value="30S RIBOSOMAL PROTEIN S12 FAMILY MEMBER"/>
    <property type="match status" value="1"/>
</dbReference>
<evidence type="ECO:0000256" key="2">
    <source>
        <dbReference type="ARBA" id="ARBA00022980"/>
    </source>
</evidence>
<dbReference type="InterPro" id="IPR012340">
    <property type="entry name" value="NA-bd_OB-fold"/>
</dbReference>
<dbReference type="GO" id="GO:0003735">
    <property type="term" value="F:structural constituent of ribosome"/>
    <property type="evidence" value="ECO:0007669"/>
    <property type="project" value="InterPro"/>
</dbReference>
<evidence type="ECO:0000256" key="1">
    <source>
        <dbReference type="ARBA" id="ARBA00005657"/>
    </source>
</evidence>
<dbReference type="GO" id="GO:1990904">
    <property type="term" value="C:ribonucleoprotein complex"/>
    <property type="evidence" value="ECO:0007669"/>
    <property type="project" value="UniProtKB-KW"/>
</dbReference>
<comment type="caution">
    <text evidence="6">The sequence shown here is derived from an EMBL/GenBank/DDBJ whole genome shotgun (WGS) entry which is preliminary data.</text>
</comment>
<sequence>MGSACFQKVHRKKQRFRQELQEGSPKKYKPLAGASHAKGLAKQPCSGICKCARVQLVKNGKKVAAFVPNDGRGLISGFGRKSHAVGDIPGVRYKVVKVSGVLLSALYKDKKEKPRGMEAKQPNSGICKCARVQLVKNGKKVAAFVPNDGRGLISGFGRKSHAVGDIPGVRYKVVKVSGVLLSALYKDKKEKPRS</sequence>
<dbReference type="AlphaFoldDB" id="A0A8S9HQZ7"/>
<dbReference type="GO" id="GO:0005840">
    <property type="term" value="C:ribosome"/>
    <property type="evidence" value="ECO:0007669"/>
    <property type="project" value="UniProtKB-KW"/>
</dbReference>
<dbReference type="Gene3D" id="2.40.50.140">
    <property type="entry name" value="Nucleic acid-binding proteins"/>
    <property type="match status" value="2"/>
</dbReference>
<comment type="similarity">
    <text evidence="1">Belongs to the universal ribosomal protein uS12 family.</text>
</comment>
<gene>
    <name evidence="6" type="ORF">F2Q70_00018006</name>
</gene>
<evidence type="ECO:0000256" key="4">
    <source>
        <dbReference type="ARBA" id="ARBA00077543"/>
    </source>
</evidence>
<keyword evidence="2" id="KW-0689">Ribosomal protein</keyword>
<dbReference type="InterPro" id="IPR006032">
    <property type="entry name" value="Ribosomal_uS12"/>
</dbReference>
<proteinExistence type="inferred from homology"/>